<evidence type="ECO:0000256" key="8">
    <source>
        <dbReference type="PIRSR" id="PIRSR000149-2"/>
    </source>
</evidence>
<gene>
    <name evidence="13" type="primary">GAPDH_4</name>
    <name evidence="13" type="ORF">MICPUCDRAFT_49771</name>
</gene>
<dbReference type="NCBIfam" id="NF033735">
    <property type="entry name" value="G3PDH_Arsen"/>
    <property type="match status" value="1"/>
</dbReference>
<evidence type="ECO:0000256" key="11">
    <source>
        <dbReference type="RuleBase" id="RU000397"/>
    </source>
</evidence>
<dbReference type="InterPro" id="IPR020830">
    <property type="entry name" value="GlycerAld_3-P_DH_AS"/>
</dbReference>
<dbReference type="CDD" id="cd05214">
    <property type="entry name" value="GAPDH_I_N"/>
    <property type="match status" value="1"/>
</dbReference>
<sequence>MVKVGINGFGRIGRLAFRLAYDNPALEFVHINEHPGAGESSAYLAKYDSVHGHWTHDCEYDAGKNAIVVDGTHEISYSAHDAPGDVPWEAHGVELVLECSGEFLTREKLAPYFARGVKKVLVSAPVKDASDPVLNIVYGVNHDKYDPAVDHIVTAASCTTNCLAPVVNVIQSKLGIVRGSITTIHNVTNTQTIVDAPNAKKSDLRRARSGLMILAPTSTGSATAIALIFPELKGKLNGLAVRVPLLNGSLTDCVFEVGRATTREEVNALIKDAAANEMCGVLGYEEKPLVSTDYINDTRSGIVDALSTMVVDGTHLKARSSVFTPVPVRPRSRCELHSLRTFSPGVCFSPPRVLRFQSRRTHLDAFQLRP</sequence>
<dbReference type="OMA" id="NTQVPID"/>
<dbReference type="InterPro" id="IPR020828">
    <property type="entry name" value="GlycerAld_3-P_DH_NAD(P)-bd"/>
</dbReference>
<dbReference type="RefSeq" id="XP_003064780.1">
    <property type="nucleotide sequence ID" value="XM_003064734.1"/>
</dbReference>
<dbReference type="SUPFAM" id="SSF51735">
    <property type="entry name" value="NAD(P)-binding Rossmann-fold domains"/>
    <property type="match status" value="1"/>
</dbReference>
<reference evidence="13 14" key="1">
    <citation type="journal article" date="2009" name="Science">
        <title>Green evolution and dynamic adaptations revealed by genomes of the marine picoeukaryotes Micromonas.</title>
        <authorList>
            <person name="Worden A.Z."/>
            <person name="Lee J.H."/>
            <person name="Mock T."/>
            <person name="Rouze P."/>
            <person name="Simmons M.P."/>
            <person name="Aerts A.L."/>
            <person name="Allen A.E."/>
            <person name="Cuvelier M.L."/>
            <person name="Derelle E."/>
            <person name="Everett M.V."/>
            <person name="Foulon E."/>
            <person name="Grimwood J."/>
            <person name="Gundlach H."/>
            <person name="Henrissat B."/>
            <person name="Napoli C."/>
            <person name="McDonald S.M."/>
            <person name="Parker M.S."/>
            <person name="Rombauts S."/>
            <person name="Salamov A."/>
            <person name="Von Dassow P."/>
            <person name="Badger J.H."/>
            <person name="Coutinho P.M."/>
            <person name="Demir E."/>
            <person name="Dubchak I."/>
            <person name="Gentemann C."/>
            <person name="Eikrem W."/>
            <person name="Gready J.E."/>
            <person name="John U."/>
            <person name="Lanier W."/>
            <person name="Lindquist E.A."/>
            <person name="Lucas S."/>
            <person name="Mayer K.F."/>
            <person name="Moreau H."/>
            <person name="Not F."/>
            <person name="Otillar R."/>
            <person name="Panaud O."/>
            <person name="Pangilinan J."/>
            <person name="Paulsen I."/>
            <person name="Piegu B."/>
            <person name="Poliakov A."/>
            <person name="Robbens S."/>
            <person name="Schmutz J."/>
            <person name="Toulza E."/>
            <person name="Wyss T."/>
            <person name="Zelensky A."/>
            <person name="Zhou K."/>
            <person name="Armbrust E.V."/>
            <person name="Bhattacharya D."/>
            <person name="Goodenough U.W."/>
            <person name="Van de Peer Y."/>
            <person name="Grigoriev I.V."/>
        </authorList>
    </citation>
    <scope>NUCLEOTIDE SEQUENCE [LARGE SCALE GENOMIC DNA]</scope>
    <source>
        <strain evidence="13 14">CCMP1545</strain>
    </source>
</reference>
<dbReference type="eggNOG" id="KOG0657">
    <property type="taxonomic scope" value="Eukaryota"/>
</dbReference>
<evidence type="ECO:0000256" key="1">
    <source>
        <dbReference type="ARBA" id="ARBA00005215"/>
    </source>
</evidence>
<evidence type="ECO:0000256" key="4">
    <source>
        <dbReference type="ARBA" id="ARBA00039137"/>
    </source>
</evidence>
<dbReference type="PANTHER" id="PTHR42955">
    <property type="entry name" value="GLYCERALDEHYDE-3-PHOSPHATE DEHYDROGENASE"/>
    <property type="match status" value="1"/>
</dbReference>
<dbReference type="PIRSF" id="PIRSF000149">
    <property type="entry name" value="GAP_DH"/>
    <property type="match status" value="1"/>
</dbReference>
<dbReference type="STRING" id="564608.C1N9R0"/>
<dbReference type="GO" id="GO:0047100">
    <property type="term" value="F:glyceraldehyde-3-phosphate dehydrogenase (NADP+) (phosphorylating) activity"/>
    <property type="evidence" value="ECO:0007669"/>
    <property type="project" value="UniProtKB-EC"/>
</dbReference>
<name>C1N9R0_MICPC</name>
<dbReference type="SMR" id="C1N9R0"/>
<dbReference type="SUPFAM" id="SSF55347">
    <property type="entry name" value="Glyceraldehyde-3-phosphate dehydrogenase-like, C-terminal domain"/>
    <property type="match status" value="1"/>
</dbReference>
<dbReference type="SMART" id="SM00846">
    <property type="entry name" value="Gp_dh_N"/>
    <property type="match status" value="1"/>
</dbReference>
<comment type="catalytic activity">
    <reaction evidence="6">
        <text>D-glyceraldehyde 3-phosphate + phosphate + NADP(+) = (2R)-3-phospho-glyceroyl phosphate + NADPH + H(+)</text>
        <dbReference type="Rhea" id="RHEA:10296"/>
        <dbReference type="ChEBI" id="CHEBI:15378"/>
        <dbReference type="ChEBI" id="CHEBI:43474"/>
        <dbReference type="ChEBI" id="CHEBI:57604"/>
        <dbReference type="ChEBI" id="CHEBI:57783"/>
        <dbReference type="ChEBI" id="CHEBI:58349"/>
        <dbReference type="ChEBI" id="CHEBI:59776"/>
        <dbReference type="EC" id="1.2.1.13"/>
    </reaction>
</comment>
<feature type="domain" description="Glyceraldehyde 3-phosphate dehydrogenase NAD(P) binding" evidence="12">
    <location>
        <begin position="2"/>
        <end position="158"/>
    </location>
</feature>
<accession>C1N9R0</accession>
<dbReference type="FunFam" id="3.40.50.720:FF:000001">
    <property type="entry name" value="Glyceraldehyde-3-phosphate dehydrogenase"/>
    <property type="match status" value="1"/>
</dbReference>
<evidence type="ECO:0000313" key="13">
    <source>
        <dbReference type="EMBL" id="EEH51114.1"/>
    </source>
</evidence>
<dbReference type="PROSITE" id="PS00071">
    <property type="entry name" value="GAPDH"/>
    <property type="match status" value="1"/>
</dbReference>
<dbReference type="Gene3D" id="3.40.50.720">
    <property type="entry name" value="NAD(P)-binding Rossmann-like Domain"/>
    <property type="match status" value="1"/>
</dbReference>
<feature type="binding site" evidence="9">
    <location>
        <position position="123"/>
    </location>
    <ligand>
        <name>NAD(+)</name>
        <dbReference type="ChEBI" id="CHEBI:57540"/>
    </ligand>
</feature>
<dbReference type="Gene3D" id="3.30.360.10">
    <property type="entry name" value="Dihydrodipicolinate Reductase, domain 2"/>
    <property type="match status" value="1"/>
</dbReference>
<dbReference type="InterPro" id="IPR036291">
    <property type="entry name" value="NAD(P)-bd_dom_sf"/>
</dbReference>
<dbReference type="InterPro" id="IPR020829">
    <property type="entry name" value="GlycerAld_3-P_DH_cat"/>
</dbReference>
<evidence type="ECO:0000256" key="7">
    <source>
        <dbReference type="PIRSR" id="PIRSR000149-1"/>
    </source>
</evidence>
<dbReference type="CDD" id="cd18126">
    <property type="entry name" value="GAPDH_I_C"/>
    <property type="match status" value="1"/>
</dbReference>
<dbReference type="KEGG" id="mpp:MICPUCDRAFT_49771"/>
<evidence type="ECO:0000256" key="6">
    <source>
        <dbReference type="ARBA" id="ARBA00052787"/>
    </source>
</evidence>
<dbReference type="OrthoDB" id="1152826at2759"/>
<evidence type="ECO:0000259" key="12">
    <source>
        <dbReference type="SMART" id="SM00846"/>
    </source>
</evidence>
<feature type="site" description="Activates thiol group during catalysis" evidence="10">
    <location>
        <position position="185"/>
    </location>
</feature>
<dbReference type="GeneID" id="9690221"/>
<keyword evidence="3" id="KW-0560">Oxidoreductase</keyword>
<feature type="binding site" evidence="8">
    <location>
        <position position="188"/>
    </location>
    <ligand>
        <name>D-glyceraldehyde 3-phosphate</name>
        <dbReference type="ChEBI" id="CHEBI:59776"/>
    </ligand>
</feature>
<dbReference type="GO" id="GO:0051287">
    <property type="term" value="F:NAD binding"/>
    <property type="evidence" value="ECO:0007669"/>
    <property type="project" value="InterPro"/>
</dbReference>
<feature type="binding site" evidence="8">
    <location>
        <begin position="157"/>
        <end position="159"/>
    </location>
    <ligand>
        <name>D-glyceraldehyde 3-phosphate</name>
        <dbReference type="ChEBI" id="CHEBI:59776"/>
    </ligand>
</feature>
<comment type="similarity">
    <text evidence="2 11">Belongs to the glyceraldehyde-3-phosphate dehydrogenase family.</text>
</comment>
<dbReference type="InterPro" id="IPR052978">
    <property type="entry name" value="GAP_dehydrogenase"/>
</dbReference>
<proteinExistence type="inferred from homology"/>
<evidence type="ECO:0000256" key="10">
    <source>
        <dbReference type="PIRSR" id="PIRSR000149-4"/>
    </source>
</evidence>
<keyword evidence="14" id="KW-1185">Reference proteome</keyword>
<evidence type="ECO:0000256" key="2">
    <source>
        <dbReference type="ARBA" id="ARBA00007406"/>
    </source>
</evidence>
<dbReference type="Proteomes" id="UP000001876">
    <property type="component" value="Unassembled WGS sequence"/>
</dbReference>
<dbReference type="PRINTS" id="PR00078">
    <property type="entry name" value="G3PDHDRGNASE"/>
</dbReference>
<keyword evidence="9" id="KW-0520">NAD</keyword>
<evidence type="ECO:0000313" key="14">
    <source>
        <dbReference type="Proteomes" id="UP000001876"/>
    </source>
</evidence>
<protein>
    <recommendedName>
        <fullName evidence="5">Glyceraldehyde-3-phosphate dehydrogenase A, chloroplastic</fullName>
        <ecNumber evidence="4">1.2.1.13</ecNumber>
    </recommendedName>
</protein>
<evidence type="ECO:0000256" key="3">
    <source>
        <dbReference type="ARBA" id="ARBA00023002"/>
    </source>
</evidence>
<evidence type="ECO:0000256" key="9">
    <source>
        <dbReference type="PIRSR" id="PIRSR000149-3"/>
    </source>
</evidence>
<dbReference type="AlphaFoldDB" id="C1N9R0"/>
<feature type="binding site" evidence="8">
    <location>
        <position position="242"/>
    </location>
    <ligand>
        <name>D-glyceraldehyde 3-phosphate</name>
        <dbReference type="ChEBI" id="CHEBI:59776"/>
    </ligand>
</feature>
<dbReference type="EC" id="1.2.1.13" evidence="4"/>
<feature type="active site" description="Nucleophile" evidence="7">
    <location>
        <position position="158"/>
    </location>
</feature>
<dbReference type="Pfam" id="PF00044">
    <property type="entry name" value="Gp_dh_N"/>
    <property type="match status" value="1"/>
</dbReference>
<feature type="binding site" evidence="8">
    <location>
        <begin position="219"/>
        <end position="220"/>
    </location>
    <ligand>
        <name>D-glyceraldehyde 3-phosphate</name>
        <dbReference type="ChEBI" id="CHEBI:59776"/>
    </ligand>
</feature>
<dbReference type="PANTHER" id="PTHR42955:SF1">
    <property type="entry name" value="GLYCERALDEHYDE-3-PHOSPHATE DEHYDROGENASE"/>
    <property type="match status" value="1"/>
</dbReference>
<feature type="binding site" evidence="9">
    <location>
        <begin position="11"/>
        <end position="12"/>
    </location>
    <ligand>
        <name>NAD(+)</name>
        <dbReference type="ChEBI" id="CHEBI:57540"/>
    </ligand>
</feature>
<dbReference type="Pfam" id="PF02800">
    <property type="entry name" value="Gp_dh_C"/>
    <property type="match status" value="1"/>
</dbReference>
<comment type="pathway">
    <text evidence="1">Carbohydrate biosynthesis; Calvin cycle.</text>
</comment>
<organism evidence="14">
    <name type="scientific">Micromonas pusilla (strain CCMP1545)</name>
    <name type="common">Picoplanktonic green alga</name>
    <dbReference type="NCBI Taxonomy" id="564608"/>
    <lineage>
        <taxon>Eukaryota</taxon>
        <taxon>Viridiplantae</taxon>
        <taxon>Chlorophyta</taxon>
        <taxon>Mamiellophyceae</taxon>
        <taxon>Mamiellales</taxon>
        <taxon>Mamiellaceae</taxon>
        <taxon>Micromonas</taxon>
    </lineage>
</organism>
<dbReference type="EMBL" id="GG663752">
    <property type="protein sequence ID" value="EEH51114.1"/>
    <property type="molecule type" value="Genomic_DNA"/>
</dbReference>
<evidence type="ECO:0000256" key="5">
    <source>
        <dbReference type="ARBA" id="ARBA00040193"/>
    </source>
</evidence>
<dbReference type="InterPro" id="IPR054835">
    <property type="entry name" value="G3PDH_Arsen"/>
</dbReference>
<dbReference type="InterPro" id="IPR020831">
    <property type="entry name" value="GlycerAld/Erythrose_P_DH"/>
</dbReference>
<dbReference type="FunFam" id="3.30.360.10:FF:000002">
    <property type="entry name" value="Glyceraldehyde-3-phosphate dehydrogenase"/>
    <property type="match status" value="1"/>
</dbReference>
<keyword evidence="9" id="KW-0547">Nucleotide-binding</keyword>